<sequence>MNSLDVLQLQPSQIVDASEIAAKAFESDPVFRYLTSDDPHLRFQALTWLTNRVMTYCSQYEQIYTTSDLQGVAAWLPPGEFSSKLLQQLKMVLQLQLYRLPVKVGWNRLGRWLTVLYQTKIAHQQDMGNCPCWYLGMMVVHPAKQGQGIGSQLLQPILQRASDEGFPCYVVTFTEQAVRFYQKNGFEIARTQKFSPSTPSFWTLKRHP</sequence>
<dbReference type="CDD" id="cd04301">
    <property type="entry name" value="NAT_SF"/>
    <property type="match status" value="1"/>
</dbReference>
<dbReference type="SUPFAM" id="SSF55729">
    <property type="entry name" value="Acyl-CoA N-acyltransferases (Nat)"/>
    <property type="match status" value="1"/>
</dbReference>
<dbReference type="AlphaFoldDB" id="B0CBW4"/>
<dbReference type="InterPro" id="IPR052523">
    <property type="entry name" value="Trichothecene_AcTrans"/>
</dbReference>
<protein>
    <submittedName>
        <fullName evidence="2">Acetyltransferase, GNAT family</fullName>
    </submittedName>
</protein>
<dbReference type="Gene3D" id="3.40.630.30">
    <property type="match status" value="1"/>
</dbReference>
<dbReference type="STRING" id="329726.AM1_5408"/>
<evidence type="ECO:0000313" key="2">
    <source>
        <dbReference type="EMBL" id="ABW30364.1"/>
    </source>
</evidence>
<dbReference type="PANTHER" id="PTHR42791:SF1">
    <property type="entry name" value="N-ACETYLTRANSFERASE DOMAIN-CONTAINING PROTEIN"/>
    <property type="match status" value="1"/>
</dbReference>
<feature type="domain" description="N-acetyltransferase" evidence="1">
    <location>
        <begin position="41"/>
        <end position="208"/>
    </location>
</feature>
<name>B0CBW4_ACAM1</name>
<dbReference type="GO" id="GO:0016747">
    <property type="term" value="F:acyltransferase activity, transferring groups other than amino-acyl groups"/>
    <property type="evidence" value="ECO:0007669"/>
    <property type="project" value="InterPro"/>
</dbReference>
<keyword evidence="2" id="KW-0808">Transferase</keyword>
<dbReference type="HOGENOM" id="CLU_060131_7_1_3"/>
<dbReference type="KEGG" id="amr:AM1_5408"/>
<reference evidence="2 3" key="1">
    <citation type="journal article" date="2008" name="Proc. Natl. Acad. Sci. U.S.A.">
        <title>Niche adaptation and genome expansion in the chlorophyll d-producing cyanobacterium Acaryochloris marina.</title>
        <authorList>
            <person name="Swingley W.D."/>
            <person name="Chen M."/>
            <person name="Cheung P.C."/>
            <person name="Conrad A.L."/>
            <person name="Dejesa L.C."/>
            <person name="Hao J."/>
            <person name="Honchak B.M."/>
            <person name="Karbach L.E."/>
            <person name="Kurdoglu A."/>
            <person name="Lahiri S."/>
            <person name="Mastrian S.D."/>
            <person name="Miyashita H."/>
            <person name="Page L."/>
            <person name="Ramakrishna P."/>
            <person name="Satoh S."/>
            <person name="Sattley W.M."/>
            <person name="Shimada Y."/>
            <person name="Taylor H.L."/>
            <person name="Tomo T."/>
            <person name="Tsuchiya T."/>
            <person name="Wang Z.T."/>
            <person name="Raymond J."/>
            <person name="Mimuro M."/>
            <person name="Blankenship R.E."/>
            <person name="Touchman J.W."/>
        </authorList>
    </citation>
    <scope>NUCLEOTIDE SEQUENCE [LARGE SCALE GENOMIC DNA]</scope>
    <source>
        <strain evidence="3">MBIC 11017</strain>
    </source>
</reference>
<evidence type="ECO:0000259" key="1">
    <source>
        <dbReference type="PROSITE" id="PS51186"/>
    </source>
</evidence>
<proteinExistence type="predicted"/>
<dbReference type="PROSITE" id="PS51186">
    <property type="entry name" value="GNAT"/>
    <property type="match status" value="1"/>
</dbReference>
<evidence type="ECO:0000313" key="3">
    <source>
        <dbReference type="Proteomes" id="UP000000268"/>
    </source>
</evidence>
<dbReference type="InterPro" id="IPR016181">
    <property type="entry name" value="Acyl_CoA_acyltransferase"/>
</dbReference>
<dbReference type="EMBL" id="CP000828">
    <property type="protein sequence ID" value="ABW30364.1"/>
    <property type="molecule type" value="Genomic_DNA"/>
</dbReference>
<keyword evidence="3" id="KW-1185">Reference proteome</keyword>
<gene>
    <name evidence="2" type="ordered locus">AM1_5408</name>
</gene>
<dbReference type="Pfam" id="PF13508">
    <property type="entry name" value="Acetyltransf_7"/>
    <property type="match status" value="1"/>
</dbReference>
<dbReference type="OrthoDB" id="7057833at2"/>
<dbReference type="RefSeq" id="WP_012165606.1">
    <property type="nucleotide sequence ID" value="NC_009925.1"/>
</dbReference>
<dbReference type="PANTHER" id="PTHR42791">
    <property type="entry name" value="GNAT FAMILY ACETYLTRANSFERASE"/>
    <property type="match status" value="1"/>
</dbReference>
<dbReference type="Proteomes" id="UP000000268">
    <property type="component" value="Chromosome"/>
</dbReference>
<dbReference type="eggNOG" id="COG0456">
    <property type="taxonomic scope" value="Bacteria"/>
</dbReference>
<organism evidence="2 3">
    <name type="scientific">Acaryochloris marina (strain MBIC 11017)</name>
    <dbReference type="NCBI Taxonomy" id="329726"/>
    <lineage>
        <taxon>Bacteria</taxon>
        <taxon>Bacillati</taxon>
        <taxon>Cyanobacteriota</taxon>
        <taxon>Cyanophyceae</taxon>
        <taxon>Acaryochloridales</taxon>
        <taxon>Acaryochloridaceae</taxon>
        <taxon>Acaryochloris</taxon>
    </lineage>
</organism>
<dbReference type="InterPro" id="IPR000182">
    <property type="entry name" value="GNAT_dom"/>
</dbReference>
<accession>B0CBW4</accession>